<keyword evidence="3" id="KW-1185">Reference proteome</keyword>
<dbReference type="InterPro" id="IPR002049">
    <property type="entry name" value="LE_dom"/>
</dbReference>
<dbReference type="PROSITE" id="PS01248">
    <property type="entry name" value="EGF_LAM_1"/>
    <property type="match status" value="2"/>
</dbReference>
<dbReference type="EMBL" id="JADXDR010000053">
    <property type="protein sequence ID" value="KAI7842456.1"/>
    <property type="molecule type" value="Genomic_DNA"/>
</dbReference>
<accession>A0AAD5DSQ3</accession>
<comment type="caution">
    <text evidence="2">The sequence shown here is derived from an EMBL/GenBank/DDBJ whole genome shotgun (WGS) entry which is preliminary data.</text>
</comment>
<dbReference type="SMART" id="SM00181">
    <property type="entry name" value="EGF"/>
    <property type="match status" value="10"/>
</dbReference>
<proteinExistence type="predicted"/>
<reference evidence="2" key="1">
    <citation type="submission" date="2020-11" db="EMBL/GenBank/DDBJ databases">
        <title>Chlorella ohadii genome sequencing and assembly.</title>
        <authorList>
            <person name="Murik O."/>
            <person name="Treves H."/>
            <person name="Kedem I."/>
            <person name="Shotland Y."/>
            <person name="Kaplan A."/>
        </authorList>
    </citation>
    <scope>NUCLEOTIDE SEQUENCE</scope>
    <source>
        <strain evidence="2">1</strain>
    </source>
</reference>
<dbReference type="InterPro" id="IPR009030">
    <property type="entry name" value="Growth_fac_rcpt_cys_sf"/>
</dbReference>
<gene>
    <name evidence="2" type="ORF">COHA_004095</name>
</gene>
<dbReference type="PANTHER" id="PTHR45756:SF1">
    <property type="entry name" value="PROTEIN KINASE DOMAIN CONTAINING PROTEIN"/>
    <property type="match status" value="1"/>
</dbReference>
<evidence type="ECO:0000259" key="1">
    <source>
        <dbReference type="PROSITE" id="PS01248"/>
    </source>
</evidence>
<name>A0AAD5DSQ3_9CHLO</name>
<dbReference type="Proteomes" id="UP001205105">
    <property type="component" value="Unassembled WGS sequence"/>
</dbReference>
<evidence type="ECO:0000313" key="3">
    <source>
        <dbReference type="Proteomes" id="UP001205105"/>
    </source>
</evidence>
<dbReference type="InterPro" id="IPR000742">
    <property type="entry name" value="EGF"/>
</dbReference>
<dbReference type="AlphaFoldDB" id="A0AAD5DSQ3"/>
<feature type="domain" description="Laminin EGF-like" evidence="1">
    <location>
        <begin position="289"/>
        <end position="323"/>
    </location>
</feature>
<feature type="domain" description="Laminin EGF-like" evidence="1">
    <location>
        <begin position="636"/>
        <end position="671"/>
    </location>
</feature>
<dbReference type="PANTHER" id="PTHR45756">
    <property type="entry name" value="PALMITOYLTRANSFERASE"/>
    <property type="match status" value="1"/>
</dbReference>
<dbReference type="SUPFAM" id="SSF57184">
    <property type="entry name" value="Growth factor receptor domain"/>
    <property type="match status" value="1"/>
</dbReference>
<evidence type="ECO:0000313" key="2">
    <source>
        <dbReference type="EMBL" id="KAI7842456.1"/>
    </source>
</evidence>
<protein>
    <recommendedName>
        <fullName evidence="1">Laminin EGF-like domain-containing protein</fullName>
    </recommendedName>
</protein>
<dbReference type="InterPro" id="IPR053215">
    <property type="entry name" value="TKL_Ser/Thr_kinase"/>
</dbReference>
<sequence length="699" mass="72564">MGNRCQGCSVCQAGFSLSDSQCAACTGGQALDVCTTYGGDNSCECTSCANGYRLEEGACVECKMLNPNCKDFKANSCDCATCEAGYSGDNCELCAVPDSCMTALDDACQGCAVCHSGFAVADKQFTACTGGQAPEACAAYADAGTSCECATCPDGWQLAQGACTECAADPTCTAFKANSCDCDTCASGHYLTVDNKCGKCPDPPRCATAAANVCDGCDVCEAGNSLDEATRQCTLCTDGQAPDVCAAYAADNTCDCARCINSWQLDGATCVPCQDVPNCQTYGDSSCDCAQCNPGYTGDSCEACASGYKRNGDACEVCDGQGCDTFADGSCTCAVCLTGYALDAESGACRQCPENQACEAYEPNSCNCVTCTSGSAHATVQCQLDNCEAPLEGCSGCSQCASGYTLPAGSSKCEQCQTPATNCEKFKPNSCSECVTCASGYTLDEAASACNKPNTCVCAKCKQDGFAAPSCNTCDDGWQPKDENICERCTAIEHCKSYDSTCACATCDAGYSGPACRPEAAGQCATKPPGCAEAEAGNCERCAVCANTHQLDWYAGTCSQCPENPRCETLYQSTCGCAKCRDGYVGWMCEACASGWKPDVRGGCEHNHRRDDESGTCGQCVDNPRCLATYWNSCNCYQCAEGYAGENCDNCANGWRRTDSGCERCPEVPNCQGYDESCACTSCAPGFSGPDCKPVSPRL</sequence>
<organism evidence="2 3">
    <name type="scientific">Chlorella ohadii</name>
    <dbReference type="NCBI Taxonomy" id="2649997"/>
    <lineage>
        <taxon>Eukaryota</taxon>
        <taxon>Viridiplantae</taxon>
        <taxon>Chlorophyta</taxon>
        <taxon>core chlorophytes</taxon>
        <taxon>Trebouxiophyceae</taxon>
        <taxon>Chlorellales</taxon>
        <taxon>Chlorellaceae</taxon>
        <taxon>Chlorella clade</taxon>
        <taxon>Chlorella</taxon>
    </lineage>
</organism>